<dbReference type="InterPro" id="IPR001128">
    <property type="entry name" value="Cyt_P450"/>
</dbReference>
<evidence type="ECO:0000256" key="3">
    <source>
        <dbReference type="ARBA" id="ARBA00022723"/>
    </source>
</evidence>
<accession>A0AAV0D4J5</accession>
<keyword evidence="4 7" id="KW-0560">Oxidoreductase</keyword>
<reference evidence="8" key="1">
    <citation type="submission" date="2022-07" db="EMBL/GenBank/DDBJ databases">
        <authorList>
            <person name="Macas J."/>
            <person name="Novak P."/>
            <person name="Neumann P."/>
        </authorList>
    </citation>
    <scope>NUCLEOTIDE SEQUENCE</scope>
</reference>
<dbReference type="GO" id="GO:0006629">
    <property type="term" value="P:lipid metabolic process"/>
    <property type="evidence" value="ECO:0007669"/>
    <property type="project" value="UniProtKB-ARBA"/>
</dbReference>
<dbReference type="PANTHER" id="PTHR24296">
    <property type="entry name" value="CYTOCHROME P450"/>
    <property type="match status" value="1"/>
</dbReference>
<comment type="caution">
    <text evidence="8">The sequence shown here is derived from an EMBL/GenBank/DDBJ whole genome shotgun (WGS) entry which is preliminary data.</text>
</comment>
<dbReference type="InterPro" id="IPR017972">
    <property type="entry name" value="Cyt_P450_CS"/>
</dbReference>
<evidence type="ECO:0000256" key="2">
    <source>
        <dbReference type="ARBA" id="ARBA00010617"/>
    </source>
</evidence>
<dbReference type="Proteomes" id="UP001152523">
    <property type="component" value="Unassembled WGS sequence"/>
</dbReference>
<dbReference type="GO" id="GO:0005506">
    <property type="term" value="F:iron ion binding"/>
    <property type="evidence" value="ECO:0007669"/>
    <property type="project" value="InterPro"/>
</dbReference>
<name>A0AAV0D4J5_9ASTE</name>
<dbReference type="PRINTS" id="PR00463">
    <property type="entry name" value="EP450I"/>
</dbReference>
<comment type="similarity">
    <text evidence="2 7">Belongs to the cytochrome P450 family.</text>
</comment>
<protein>
    <recommendedName>
        <fullName evidence="10">Cytochrome P450</fullName>
    </recommendedName>
</protein>
<keyword evidence="6 7" id="KW-0349">Heme</keyword>
<dbReference type="PRINTS" id="PR00385">
    <property type="entry name" value="P450"/>
</dbReference>
<dbReference type="GO" id="GO:0016705">
    <property type="term" value="F:oxidoreductase activity, acting on paired donors, with incorporation or reduction of molecular oxygen"/>
    <property type="evidence" value="ECO:0007669"/>
    <property type="project" value="InterPro"/>
</dbReference>
<evidence type="ECO:0000256" key="7">
    <source>
        <dbReference type="RuleBase" id="RU000461"/>
    </source>
</evidence>
<gene>
    <name evidence="8" type="ORF">CEPIT_LOCUS12244</name>
</gene>
<evidence type="ECO:0000313" key="9">
    <source>
        <dbReference type="Proteomes" id="UP001152523"/>
    </source>
</evidence>
<organism evidence="8 9">
    <name type="scientific">Cuscuta epithymum</name>
    <dbReference type="NCBI Taxonomy" id="186058"/>
    <lineage>
        <taxon>Eukaryota</taxon>
        <taxon>Viridiplantae</taxon>
        <taxon>Streptophyta</taxon>
        <taxon>Embryophyta</taxon>
        <taxon>Tracheophyta</taxon>
        <taxon>Spermatophyta</taxon>
        <taxon>Magnoliopsida</taxon>
        <taxon>eudicotyledons</taxon>
        <taxon>Gunneridae</taxon>
        <taxon>Pentapetalae</taxon>
        <taxon>asterids</taxon>
        <taxon>lamiids</taxon>
        <taxon>Solanales</taxon>
        <taxon>Convolvulaceae</taxon>
        <taxon>Cuscuteae</taxon>
        <taxon>Cuscuta</taxon>
        <taxon>Cuscuta subgen. Cuscuta</taxon>
    </lineage>
</organism>
<keyword evidence="7" id="KW-0503">Monooxygenase</keyword>
<evidence type="ECO:0000313" key="8">
    <source>
        <dbReference type="EMBL" id="CAH9092817.1"/>
    </source>
</evidence>
<evidence type="ECO:0000256" key="4">
    <source>
        <dbReference type="ARBA" id="ARBA00023002"/>
    </source>
</evidence>
<sequence length="254" mass="28769">MSPKFLRDTFLSLVIAGSDTTGSTLTWLFWLLSKNPSVEAKILDEIYRHQKPNDQQQVGKPSAGGDDSYKEQEEITIFKAEECQKLTYLHAAVCESLRLFPTVPMNHKMPIERDVLPSGHIVTPNTKIIMPYYSTGRMVSVWGEDCMEFKPERWISPAGHDRILHQPSYKFQAFGAGPRACIGREMSLTVIKMIAATILCHYRYELADLTIHLRSPNPSFLKSRTTSRLSSDVHFVVSALKINSILTLIRSIVK</sequence>
<dbReference type="InterPro" id="IPR002401">
    <property type="entry name" value="Cyt_P450_E_grp-I"/>
</dbReference>
<dbReference type="PROSITE" id="PS00086">
    <property type="entry name" value="CYTOCHROME_P450"/>
    <property type="match status" value="1"/>
</dbReference>
<evidence type="ECO:0000256" key="1">
    <source>
        <dbReference type="ARBA" id="ARBA00001971"/>
    </source>
</evidence>
<keyword evidence="3 6" id="KW-0479">Metal-binding</keyword>
<keyword evidence="5 6" id="KW-0408">Iron</keyword>
<dbReference type="GO" id="GO:0004497">
    <property type="term" value="F:monooxygenase activity"/>
    <property type="evidence" value="ECO:0007669"/>
    <property type="project" value="UniProtKB-KW"/>
</dbReference>
<feature type="binding site" description="axial binding residue" evidence="6">
    <location>
        <position position="181"/>
    </location>
    <ligand>
        <name>heme</name>
        <dbReference type="ChEBI" id="CHEBI:30413"/>
    </ligand>
    <ligandPart>
        <name>Fe</name>
        <dbReference type="ChEBI" id="CHEBI:18248"/>
    </ligandPart>
</feature>
<comment type="cofactor">
    <cofactor evidence="1 6">
        <name>heme</name>
        <dbReference type="ChEBI" id="CHEBI:30413"/>
    </cofactor>
</comment>
<dbReference type="GO" id="GO:0020037">
    <property type="term" value="F:heme binding"/>
    <property type="evidence" value="ECO:0007669"/>
    <property type="project" value="InterPro"/>
</dbReference>
<evidence type="ECO:0008006" key="10">
    <source>
        <dbReference type="Google" id="ProtNLM"/>
    </source>
</evidence>
<evidence type="ECO:0000256" key="5">
    <source>
        <dbReference type="ARBA" id="ARBA00023004"/>
    </source>
</evidence>
<dbReference type="EMBL" id="CAMAPF010000074">
    <property type="protein sequence ID" value="CAH9092817.1"/>
    <property type="molecule type" value="Genomic_DNA"/>
</dbReference>
<dbReference type="SUPFAM" id="SSF48264">
    <property type="entry name" value="Cytochrome P450"/>
    <property type="match status" value="1"/>
</dbReference>
<dbReference type="AlphaFoldDB" id="A0AAV0D4J5"/>
<proteinExistence type="inferred from homology"/>
<evidence type="ECO:0000256" key="6">
    <source>
        <dbReference type="PIRSR" id="PIRSR602401-1"/>
    </source>
</evidence>
<dbReference type="Pfam" id="PF00067">
    <property type="entry name" value="p450"/>
    <property type="match status" value="1"/>
</dbReference>
<dbReference type="InterPro" id="IPR036396">
    <property type="entry name" value="Cyt_P450_sf"/>
</dbReference>
<dbReference type="Gene3D" id="1.10.630.10">
    <property type="entry name" value="Cytochrome P450"/>
    <property type="match status" value="1"/>
</dbReference>
<keyword evidence="9" id="KW-1185">Reference proteome</keyword>